<keyword evidence="4 5" id="KW-0539">Nucleus</keyword>
<dbReference type="Gene3D" id="3.30.70.1730">
    <property type="match status" value="1"/>
</dbReference>
<dbReference type="PANTHER" id="PTHR45841:SF1">
    <property type="entry name" value="MRNA TURNOVER PROTEIN 4 HOMOLOG"/>
    <property type="match status" value="1"/>
</dbReference>
<dbReference type="eggNOG" id="KOG0816">
    <property type="taxonomic scope" value="Eukaryota"/>
</dbReference>
<dbReference type="FunCoup" id="R4G5E5">
    <property type="interactions" value="1531"/>
</dbReference>
<evidence type="ECO:0000256" key="1">
    <source>
        <dbReference type="ARBA" id="ARBA00004046"/>
    </source>
</evidence>
<dbReference type="PANTHER" id="PTHR45841">
    <property type="entry name" value="MRNA TURNOVER PROTEIN 4 MRTO4"/>
    <property type="match status" value="1"/>
</dbReference>
<feature type="compositionally biased region" description="Basic and acidic residues" evidence="6">
    <location>
        <begin position="224"/>
        <end position="233"/>
    </location>
</feature>
<dbReference type="InterPro" id="IPR001790">
    <property type="entry name" value="Ribosomal_uL10"/>
</dbReference>
<evidence type="ECO:0000256" key="6">
    <source>
        <dbReference type="SAM" id="MobiDB-lite"/>
    </source>
</evidence>
<proteinExistence type="evidence at transcript level"/>
<evidence type="ECO:0000313" key="10">
    <source>
        <dbReference type="Proteomes" id="UP000015103"/>
    </source>
</evidence>
<reference evidence="8" key="1">
    <citation type="submission" date="2013-04" db="EMBL/GenBank/DDBJ databases">
        <title>An insight into the transcriptome of the digestive tract of the blood sucking bug, Rhodnius prolixus.</title>
        <authorList>
            <person name="Ribeiro J.M.C."/>
            <person name="Genta F.A."/>
            <person name="Sorgine M.H.F."/>
            <person name="Paiva-Silva G.O."/>
            <person name="Majerowicz D."/>
            <person name="Medeiros M."/>
            <person name="Koerich L."/>
            <person name="Terra W.R."/>
            <person name="Ferreira C."/>
            <person name="Pimentel A.C."/>
            <person name="Bisch P.M."/>
            <person name="Diniz M.M.P."/>
            <person name="Nascimento R."/>
            <person name="Salmon D."/>
            <person name="Silber A.M."/>
            <person name="Alves M."/>
            <person name="Oliveira M.F."/>
            <person name="Gondim K.C."/>
            <person name="Silva Neto M.A.C."/>
            <person name="Atella G.C."/>
            <person name="Araujo H."/>
            <person name="Dias F.S."/>
            <person name="Polycarpo C.R."/>
            <person name="Fampa P."/>
            <person name="Melo A.C."/>
            <person name="Tanaka A.S."/>
            <person name="Balczun C."/>
            <person name="Oliveira J.H.M."/>
            <person name="Goncalves R."/>
            <person name="Lazoski C."/>
            <person name="Pereira M.A."/>
            <person name="Rivera-Pomar R."/>
            <person name="Diambra L."/>
            <person name="Schaub G.A."/>
            <person name="Garcia E.S."/>
            <person name="Azambuja P."/>
            <person name="Braz G.R.C."/>
            <person name="Oliveira P.L."/>
        </authorList>
    </citation>
    <scope>NUCLEOTIDE SEQUENCE</scope>
</reference>
<dbReference type="EMBL" id="ACPB03011888">
    <property type="status" value="NOT_ANNOTATED_CDS"/>
    <property type="molecule type" value="Genomic_DNA"/>
</dbReference>
<accession>R4G5E5</accession>
<keyword evidence="3 5" id="KW-0963">Cytoplasm</keyword>
<dbReference type="VEuPathDB" id="VectorBase:RPRC011743"/>
<sequence length="254" mass="29178">MPKSKRDKKVSLTKTTKKGLEAKQRFLEAIRNSVNEYNNIFVFSVDNMRNTQLKELREKWKHSRFFFGKNKVMTLGLGRKKEDEVEDSLHHISSRLKGQCGLLFTNESPADVISYFESYSSQDFARTGFKATETVHLEAGGLPDFPHSLEPHLRQLGLPTILQKGIVTLTKEHTVCKEGDLLTSEQARILKLLGNKMSTFKVTLVSMWSKGGKFKELVPVEKKKGKLEKENTQHKKKMKKSKKVKYTNDVEMKE</sequence>
<dbReference type="CDD" id="cd05796">
    <property type="entry name" value="Ribosomal_P0_like"/>
    <property type="match status" value="1"/>
</dbReference>
<dbReference type="GO" id="GO:0000956">
    <property type="term" value="P:nuclear-transcribed mRNA catabolic process"/>
    <property type="evidence" value="ECO:0007669"/>
    <property type="project" value="TreeGrafter"/>
</dbReference>
<feature type="domain" description="Large ribosomal subunit protein uL10-like insertion" evidence="7">
    <location>
        <begin position="125"/>
        <end position="194"/>
    </location>
</feature>
<organism evidence="8">
    <name type="scientific">Rhodnius prolixus</name>
    <name type="common">Triatomid bug</name>
    <dbReference type="NCBI Taxonomy" id="13249"/>
    <lineage>
        <taxon>Eukaryota</taxon>
        <taxon>Metazoa</taxon>
        <taxon>Ecdysozoa</taxon>
        <taxon>Arthropoda</taxon>
        <taxon>Hexapoda</taxon>
        <taxon>Insecta</taxon>
        <taxon>Pterygota</taxon>
        <taxon>Neoptera</taxon>
        <taxon>Paraneoptera</taxon>
        <taxon>Hemiptera</taxon>
        <taxon>Heteroptera</taxon>
        <taxon>Panheteroptera</taxon>
        <taxon>Cimicomorpha</taxon>
        <taxon>Reduviidae</taxon>
        <taxon>Triatominae</taxon>
        <taxon>Rhodnius</taxon>
    </lineage>
</organism>
<evidence type="ECO:0000256" key="5">
    <source>
        <dbReference type="RuleBase" id="RU364039"/>
    </source>
</evidence>
<comment type="subunit">
    <text evidence="5">Associates with the pre-60S ribosomal particle.</text>
</comment>
<dbReference type="Pfam" id="PF17777">
    <property type="entry name" value="RL10P_insert"/>
    <property type="match status" value="1"/>
</dbReference>
<comment type="function">
    <text evidence="1 5">Component of the ribosome assembly machinery. Nuclear paralog of the ribosomal protein P0, it binds pre-60S subunits at an early stage of assembly in the nucleolus, and is replaced by P0 in cytoplasmic pre-60S subunits and mature 80S ribosomes.</text>
</comment>
<evidence type="ECO:0000259" key="7">
    <source>
        <dbReference type="Pfam" id="PF17777"/>
    </source>
</evidence>
<dbReference type="EnsemblMetazoa" id="RPRC011743-RA">
    <property type="protein sequence ID" value="RPRC011743-PA"/>
    <property type="gene ID" value="RPRC011743"/>
</dbReference>
<dbReference type="Proteomes" id="UP000015103">
    <property type="component" value="Unassembled WGS sequence"/>
</dbReference>
<dbReference type="InterPro" id="IPR043141">
    <property type="entry name" value="Ribosomal_uL10-like_sf"/>
</dbReference>
<dbReference type="GO" id="GO:0005730">
    <property type="term" value="C:nucleolus"/>
    <property type="evidence" value="ECO:0007669"/>
    <property type="project" value="UniProtKB-SubCell"/>
</dbReference>
<evidence type="ECO:0000256" key="2">
    <source>
        <dbReference type="ARBA" id="ARBA00008889"/>
    </source>
</evidence>
<dbReference type="GO" id="GO:0030687">
    <property type="term" value="C:preribosome, large subunit precursor"/>
    <property type="evidence" value="ECO:0007669"/>
    <property type="project" value="TreeGrafter"/>
</dbReference>
<dbReference type="FunFam" id="3.30.70.1730:FF:000004">
    <property type="entry name" value="Ribosome assembly factor mrt4"/>
    <property type="match status" value="1"/>
</dbReference>
<dbReference type="OMA" id="LEWAENY"/>
<dbReference type="Pfam" id="PF00466">
    <property type="entry name" value="Ribosomal_L10"/>
    <property type="match status" value="1"/>
</dbReference>
<keyword evidence="5" id="KW-0690">Ribosome biogenesis</keyword>
<dbReference type="GO" id="GO:0005840">
    <property type="term" value="C:ribosome"/>
    <property type="evidence" value="ECO:0007669"/>
    <property type="project" value="UniProtKB-KW"/>
</dbReference>
<reference evidence="9" key="3">
    <citation type="submission" date="2015-05" db="UniProtKB">
        <authorList>
            <consortium name="EnsemblMetazoa"/>
        </authorList>
    </citation>
    <scope>IDENTIFICATION</scope>
</reference>
<feature type="compositionally biased region" description="Basic residues" evidence="6">
    <location>
        <begin position="234"/>
        <end position="245"/>
    </location>
</feature>
<dbReference type="InterPro" id="IPR033867">
    <property type="entry name" value="Mrt4"/>
</dbReference>
<dbReference type="FunFam" id="3.90.105.20:FF:000003">
    <property type="entry name" value="Ribosome assembly factor mrt4"/>
    <property type="match status" value="1"/>
</dbReference>
<dbReference type="InterPro" id="IPR051742">
    <property type="entry name" value="Ribosome_Assembly_uL10"/>
</dbReference>
<dbReference type="GO" id="GO:0003723">
    <property type="term" value="F:RNA binding"/>
    <property type="evidence" value="ECO:0007669"/>
    <property type="project" value="TreeGrafter"/>
</dbReference>
<dbReference type="Gene3D" id="3.90.105.20">
    <property type="match status" value="1"/>
</dbReference>
<keyword evidence="8" id="KW-0689">Ribosomal protein</keyword>
<dbReference type="InterPro" id="IPR043164">
    <property type="entry name" value="Ribosomal_uL10-like_insert_sf"/>
</dbReference>
<dbReference type="STRING" id="13249.R4G5E5"/>
<protein>
    <recommendedName>
        <fullName evidence="5">Ribosome assembly factor mrt4</fullName>
    </recommendedName>
</protein>
<evidence type="ECO:0000256" key="3">
    <source>
        <dbReference type="ARBA" id="ARBA00022490"/>
    </source>
</evidence>
<dbReference type="HOGENOM" id="CLU_071690_3_0_1"/>
<dbReference type="SUPFAM" id="SSF160369">
    <property type="entry name" value="Ribosomal protein L10-like"/>
    <property type="match status" value="1"/>
</dbReference>
<dbReference type="InParanoid" id="R4G5E5"/>
<evidence type="ECO:0000313" key="9">
    <source>
        <dbReference type="EnsemblMetazoa" id="RPRC011743-PA"/>
    </source>
</evidence>
<evidence type="ECO:0000256" key="4">
    <source>
        <dbReference type="ARBA" id="ARBA00023242"/>
    </source>
</evidence>
<keyword evidence="8" id="KW-0687">Ribonucleoprotein</keyword>
<reference evidence="10" key="2">
    <citation type="submission" date="2015-04" db="EMBL/GenBank/DDBJ databases">
        <authorList>
            <person name="Wilson R.K."/>
            <person name="Warren W."/>
            <person name="Dotson E."/>
            <person name="Oliveira P.L."/>
        </authorList>
    </citation>
    <scope>NUCLEOTIDE SEQUENCE</scope>
</reference>
<feature type="region of interest" description="Disordered" evidence="6">
    <location>
        <begin position="224"/>
        <end position="254"/>
    </location>
</feature>
<dbReference type="GO" id="GO:0006364">
    <property type="term" value="P:rRNA processing"/>
    <property type="evidence" value="ECO:0007669"/>
    <property type="project" value="TreeGrafter"/>
</dbReference>
<keyword evidence="10" id="KW-1185">Reference proteome</keyword>
<evidence type="ECO:0000313" key="8">
    <source>
        <dbReference type="EMBL" id="JAA76885.1"/>
    </source>
</evidence>
<dbReference type="EMBL" id="GAHY01000625">
    <property type="protein sequence ID" value="JAA76885.1"/>
    <property type="molecule type" value="mRNA"/>
</dbReference>
<comment type="similarity">
    <text evidence="2 5">Belongs to the universal ribosomal protein uL10 family.</text>
</comment>
<dbReference type="GO" id="GO:0000027">
    <property type="term" value="P:ribosomal large subunit assembly"/>
    <property type="evidence" value="ECO:0007669"/>
    <property type="project" value="InterPro"/>
</dbReference>
<dbReference type="GO" id="GO:0005737">
    <property type="term" value="C:cytoplasm"/>
    <property type="evidence" value="ECO:0007669"/>
    <property type="project" value="UniProtKB-SubCell"/>
</dbReference>
<dbReference type="InterPro" id="IPR040637">
    <property type="entry name" value="Ribosomal_uL10-like_insert"/>
</dbReference>
<dbReference type="AlphaFoldDB" id="R4G5E5"/>
<comment type="subcellular location">
    <subcellularLocation>
        <location evidence="5">Cytoplasm</location>
    </subcellularLocation>
    <subcellularLocation>
        <location evidence="5">Nucleus</location>
        <location evidence="5">Nucleolus</location>
    </subcellularLocation>
</comment>
<name>R4G5E5_RHOPR</name>